<dbReference type="GO" id="GO:0016614">
    <property type="term" value="F:oxidoreductase activity, acting on CH-OH group of donors"/>
    <property type="evidence" value="ECO:0007669"/>
    <property type="project" value="InterPro"/>
</dbReference>
<protein>
    <submittedName>
        <fullName evidence="6">GMC oxidoreductase</fullName>
    </submittedName>
</protein>
<dbReference type="PANTHER" id="PTHR47190">
    <property type="entry name" value="DEHYDROGENASE, PUTATIVE-RELATED"/>
    <property type="match status" value="1"/>
</dbReference>
<dbReference type="Gene3D" id="3.50.50.60">
    <property type="entry name" value="FAD/NAD(P)-binding domain"/>
    <property type="match status" value="1"/>
</dbReference>
<dbReference type="PIRSF" id="PIRSF000137">
    <property type="entry name" value="Alcohol_oxidase"/>
    <property type="match status" value="1"/>
</dbReference>
<keyword evidence="4" id="KW-0732">Signal</keyword>
<evidence type="ECO:0000313" key="6">
    <source>
        <dbReference type="EMBL" id="KAF2793404.1"/>
    </source>
</evidence>
<dbReference type="PROSITE" id="PS00623">
    <property type="entry name" value="GMC_OXRED_1"/>
    <property type="match status" value="1"/>
</dbReference>
<dbReference type="Gene3D" id="3.30.410.10">
    <property type="entry name" value="Cholesterol Oxidase, domain 2"/>
    <property type="match status" value="1"/>
</dbReference>
<evidence type="ECO:0000256" key="2">
    <source>
        <dbReference type="PIRSR" id="PIRSR000137-2"/>
    </source>
</evidence>
<dbReference type="Pfam" id="PF05199">
    <property type="entry name" value="GMC_oxred_C"/>
    <property type="match status" value="1"/>
</dbReference>
<feature type="signal peptide" evidence="4">
    <location>
        <begin position="1"/>
        <end position="25"/>
    </location>
</feature>
<evidence type="ECO:0000256" key="4">
    <source>
        <dbReference type="SAM" id="SignalP"/>
    </source>
</evidence>
<name>A0A6A6XB67_9PLEO</name>
<feature type="domain" description="Glucose-methanol-choline oxidoreductase N-terminal" evidence="5">
    <location>
        <begin position="115"/>
        <end position="138"/>
    </location>
</feature>
<dbReference type="SUPFAM" id="SSF51905">
    <property type="entry name" value="FAD/NAD(P)-binding domain"/>
    <property type="match status" value="1"/>
</dbReference>
<dbReference type="InterPro" id="IPR053208">
    <property type="entry name" value="GMC_Oxidoreductase_CD"/>
</dbReference>
<dbReference type="InterPro" id="IPR000172">
    <property type="entry name" value="GMC_OxRdtase_N"/>
</dbReference>
<dbReference type="Pfam" id="PF13450">
    <property type="entry name" value="NAD_binding_8"/>
    <property type="match status" value="1"/>
</dbReference>
<dbReference type="InterPro" id="IPR036188">
    <property type="entry name" value="FAD/NAD-bd_sf"/>
</dbReference>
<dbReference type="SUPFAM" id="SSF54373">
    <property type="entry name" value="FAD-linked reductases, C-terminal domain"/>
    <property type="match status" value="1"/>
</dbReference>
<sequence length="577" mass="62040">MRERLGIVVHYVRLVLVVMSMDSQCTPASTSQTYDYIVIGSGAGGIPIADRLSEAGHSVLLLEKGPPSSGRWNGTMKPAWLAGTNLTRFDVPGLFNQIWADPTGVACEDIDVMGGCVLGGGTAVNSALWWKPHPRDWDLNFPSGWKNSDMTKHTDTVWSRIPGTYIPSKDGKLYLQQGFDTVSKGLDAAGFKQLVPNDHPDEKNFTYGHSTFFIENAERQGPLATYLVTAAKREKFQLWTNTVARRLVRTGGHITGVELECNKGGSVGPGHSGTVNVTPGTGRVILSAGTFGSAKVLLRSGIGPTDQLNIVKSSATDGATMISSDQWINLPVGYNLNDHVGTDIQISHPDVVFYDFYGAWSNPIKADTDAYLKSRSGILAQVAPNLGPIAWQQIKGSDGGIRHIQWQSRVEGRNKNAMTITQYLGTGTVSRGRVVIQSNLNTRVSIPPYLRDQYDKEAVIQGIEFMKGALSKVNGLTWIAPTASQNITAFVNSIPATPGSRGSNHWIGSCTIGTDDGRTGGKAVVDLDTKVYGTDNLFVVDASIFPGITTGNPSAAIIIAAERAAERILALKSPTKL</sequence>
<dbReference type="Proteomes" id="UP000799757">
    <property type="component" value="Unassembled WGS sequence"/>
</dbReference>
<gene>
    <name evidence="6" type="ORF">K505DRAFT_408096</name>
</gene>
<keyword evidence="2 3" id="KW-0274">FAD</keyword>
<dbReference type="InterPro" id="IPR012132">
    <property type="entry name" value="GMC_OxRdtase"/>
</dbReference>
<feature type="binding site" evidence="2">
    <location>
        <position position="117"/>
    </location>
    <ligand>
        <name>FAD</name>
        <dbReference type="ChEBI" id="CHEBI:57692"/>
    </ligand>
</feature>
<evidence type="ECO:0000259" key="5">
    <source>
        <dbReference type="PROSITE" id="PS00623"/>
    </source>
</evidence>
<accession>A0A6A6XB67</accession>
<evidence type="ECO:0000256" key="3">
    <source>
        <dbReference type="RuleBase" id="RU003968"/>
    </source>
</evidence>
<proteinExistence type="inferred from homology"/>
<dbReference type="GO" id="GO:0050660">
    <property type="term" value="F:flavin adenine dinucleotide binding"/>
    <property type="evidence" value="ECO:0007669"/>
    <property type="project" value="InterPro"/>
</dbReference>
<keyword evidence="3" id="KW-0285">Flavoprotein</keyword>
<dbReference type="OrthoDB" id="413885at2759"/>
<dbReference type="Pfam" id="PF00732">
    <property type="entry name" value="GMC_oxred_N"/>
    <property type="match status" value="1"/>
</dbReference>
<reference evidence="6" key="1">
    <citation type="journal article" date="2020" name="Stud. Mycol.">
        <title>101 Dothideomycetes genomes: a test case for predicting lifestyles and emergence of pathogens.</title>
        <authorList>
            <person name="Haridas S."/>
            <person name="Albert R."/>
            <person name="Binder M."/>
            <person name="Bloem J."/>
            <person name="Labutti K."/>
            <person name="Salamov A."/>
            <person name="Andreopoulos B."/>
            <person name="Baker S."/>
            <person name="Barry K."/>
            <person name="Bills G."/>
            <person name="Bluhm B."/>
            <person name="Cannon C."/>
            <person name="Castanera R."/>
            <person name="Culley D."/>
            <person name="Daum C."/>
            <person name="Ezra D."/>
            <person name="Gonzalez J."/>
            <person name="Henrissat B."/>
            <person name="Kuo A."/>
            <person name="Liang C."/>
            <person name="Lipzen A."/>
            <person name="Lutzoni F."/>
            <person name="Magnuson J."/>
            <person name="Mondo S."/>
            <person name="Nolan M."/>
            <person name="Ohm R."/>
            <person name="Pangilinan J."/>
            <person name="Park H.-J."/>
            <person name="Ramirez L."/>
            <person name="Alfaro M."/>
            <person name="Sun H."/>
            <person name="Tritt A."/>
            <person name="Yoshinaga Y."/>
            <person name="Zwiers L.-H."/>
            <person name="Turgeon B."/>
            <person name="Goodwin S."/>
            <person name="Spatafora J."/>
            <person name="Crous P."/>
            <person name="Grigoriev I."/>
        </authorList>
    </citation>
    <scope>NUCLEOTIDE SEQUENCE</scope>
    <source>
        <strain evidence="6">CBS 109.77</strain>
    </source>
</reference>
<feature type="chain" id="PRO_5025469320" evidence="4">
    <location>
        <begin position="26"/>
        <end position="577"/>
    </location>
</feature>
<comment type="cofactor">
    <cofactor evidence="2">
        <name>FAD</name>
        <dbReference type="ChEBI" id="CHEBI:57692"/>
    </cofactor>
</comment>
<dbReference type="EMBL" id="MU001929">
    <property type="protein sequence ID" value="KAF2793404.1"/>
    <property type="molecule type" value="Genomic_DNA"/>
</dbReference>
<evidence type="ECO:0000313" key="7">
    <source>
        <dbReference type="Proteomes" id="UP000799757"/>
    </source>
</evidence>
<evidence type="ECO:0000256" key="1">
    <source>
        <dbReference type="ARBA" id="ARBA00010790"/>
    </source>
</evidence>
<comment type="similarity">
    <text evidence="1 3">Belongs to the GMC oxidoreductase family.</text>
</comment>
<dbReference type="PANTHER" id="PTHR47190:SF2">
    <property type="entry name" value="CELLOBIOSE DEHYDROGENASE (AFU_ORTHOLOGUE AFUA_2G17620)"/>
    <property type="match status" value="1"/>
</dbReference>
<dbReference type="InterPro" id="IPR007867">
    <property type="entry name" value="GMC_OxRtase_C"/>
</dbReference>
<keyword evidence="7" id="KW-1185">Reference proteome</keyword>
<organism evidence="6 7">
    <name type="scientific">Melanomma pulvis-pyrius CBS 109.77</name>
    <dbReference type="NCBI Taxonomy" id="1314802"/>
    <lineage>
        <taxon>Eukaryota</taxon>
        <taxon>Fungi</taxon>
        <taxon>Dikarya</taxon>
        <taxon>Ascomycota</taxon>
        <taxon>Pezizomycotina</taxon>
        <taxon>Dothideomycetes</taxon>
        <taxon>Pleosporomycetidae</taxon>
        <taxon>Pleosporales</taxon>
        <taxon>Melanommataceae</taxon>
        <taxon>Melanomma</taxon>
    </lineage>
</organism>
<dbReference type="AlphaFoldDB" id="A0A6A6XB67"/>